<keyword evidence="3" id="KW-1185">Reference proteome</keyword>
<evidence type="ECO:0000313" key="3">
    <source>
        <dbReference type="Proteomes" id="UP000001880"/>
    </source>
</evidence>
<keyword evidence="2" id="KW-0378">Hydrolase</keyword>
<dbReference type="Proteomes" id="UP000001880">
    <property type="component" value="Chromosome"/>
</dbReference>
<dbReference type="AlphaFoldDB" id="D0LXV4"/>
<gene>
    <name evidence="2" type="ordered locus">Hoch_1760</name>
</gene>
<protein>
    <submittedName>
        <fullName evidence="2">Metal dependent phosphohydrolase</fullName>
    </submittedName>
</protein>
<proteinExistence type="predicted"/>
<evidence type="ECO:0000259" key="1">
    <source>
        <dbReference type="Pfam" id="PF01966"/>
    </source>
</evidence>
<dbReference type="InterPro" id="IPR006674">
    <property type="entry name" value="HD_domain"/>
</dbReference>
<sequence>MSTPMFTRLDQSTAEDWKRIDALAARDQDRTLNKVLTLLRELEHVNNGFAVDQLVHSLQTATRAERAGADEEMIAAALVHDVGKVISTANHGEIASSMLRPFVRDEVRWVIEVHQHFEGQHYYQHFGLDPNIRDKFRDHPAFEMAARFADEWDQVSFDPEYDTLPLAHFEPLVCDIFGRPPQML</sequence>
<name>D0LXV4_HALO1</name>
<dbReference type="eggNOG" id="COG4341">
    <property type="taxonomic scope" value="Bacteria"/>
</dbReference>
<dbReference type="STRING" id="502025.Hoch_1760"/>
<feature type="domain" description="HD" evidence="1">
    <location>
        <begin position="56"/>
        <end position="118"/>
    </location>
</feature>
<organism evidence="2 3">
    <name type="scientific">Haliangium ochraceum (strain DSM 14365 / JCM 11303 / SMP-2)</name>
    <dbReference type="NCBI Taxonomy" id="502025"/>
    <lineage>
        <taxon>Bacteria</taxon>
        <taxon>Pseudomonadati</taxon>
        <taxon>Myxococcota</taxon>
        <taxon>Polyangia</taxon>
        <taxon>Haliangiales</taxon>
        <taxon>Kofleriaceae</taxon>
        <taxon>Haliangium</taxon>
    </lineage>
</organism>
<dbReference type="PANTHER" id="PTHR40202:SF1">
    <property type="entry name" value="HD DOMAIN-CONTAINING PROTEIN"/>
    <property type="match status" value="1"/>
</dbReference>
<dbReference type="InterPro" id="IPR052567">
    <property type="entry name" value="OP_Dioxygenase"/>
</dbReference>
<dbReference type="RefSeq" id="WP_012826917.1">
    <property type="nucleotide sequence ID" value="NC_013440.1"/>
</dbReference>
<dbReference type="HOGENOM" id="CLU_090433_0_0_7"/>
<dbReference type="EMBL" id="CP001804">
    <property type="protein sequence ID" value="ACY14309.1"/>
    <property type="molecule type" value="Genomic_DNA"/>
</dbReference>
<reference evidence="2 3" key="1">
    <citation type="journal article" date="2010" name="Stand. Genomic Sci.">
        <title>Complete genome sequence of Haliangium ochraceum type strain (SMP-2).</title>
        <authorList>
            <consortium name="US DOE Joint Genome Institute (JGI-PGF)"/>
            <person name="Ivanova N."/>
            <person name="Daum C."/>
            <person name="Lang E."/>
            <person name="Abt B."/>
            <person name="Kopitz M."/>
            <person name="Saunders E."/>
            <person name="Lapidus A."/>
            <person name="Lucas S."/>
            <person name="Glavina Del Rio T."/>
            <person name="Nolan M."/>
            <person name="Tice H."/>
            <person name="Copeland A."/>
            <person name="Cheng J.F."/>
            <person name="Chen F."/>
            <person name="Bruce D."/>
            <person name="Goodwin L."/>
            <person name="Pitluck S."/>
            <person name="Mavromatis K."/>
            <person name="Pati A."/>
            <person name="Mikhailova N."/>
            <person name="Chen A."/>
            <person name="Palaniappan K."/>
            <person name="Land M."/>
            <person name="Hauser L."/>
            <person name="Chang Y.J."/>
            <person name="Jeffries C.D."/>
            <person name="Detter J.C."/>
            <person name="Brettin T."/>
            <person name="Rohde M."/>
            <person name="Goker M."/>
            <person name="Bristow J."/>
            <person name="Markowitz V."/>
            <person name="Eisen J.A."/>
            <person name="Hugenholtz P."/>
            <person name="Kyrpides N.C."/>
            <person name="Klenk H.P."/>
        </authorList>
    </citation>
    <scope>NUCLEOTIDE SEQUENCE [LARGE SCALE GENOMIC DNA]</scope>
    <source>
        <strain evidence="3">DSM 14365 / CIP 107738 / JCM 11303 / AJ 13395 / SMP-2</strain>
    </source>
</reference>
<dbReference type="Gene3D" id="1.10.3210.10">
    <property type="entry name" value="Hypothetical protein af1432"/>
    <property type="match status" value="1"/>
</dbReference>
<dbReference type="PANTHER" id="PTHR40202">
    <property type="match status" value="1"/>
</dbReference>
<dbReference type="GO" id="GO:0016787">
    <property type="term" value="F:hydrolase activity"/>
    <property type="evidence" value="ECO:0007669"/>
    <property type="project" value="UniProtKB-KW"/>
</dbReference>
<dbReference type="KEGG" id="hoh:Hoch_1760"/>
<accession>D0LXV4</accession>
<evidence type="ECO:0000313" key="2">
    <source>
        <dbReference type="EMBL" id="ACY14309.1"/>
    </source>
</evidence>
<dbReference type="SUPFAM" id="SSF109604">
    <property type="entry name" value="HD-domain/PDEase-like"/>
    <property type="match status" value="1"/>
</dbReference>
<dbReference type="Pfam" id="PF01966">
    <property type="entry name" value="HD"/>
    <property type="match status" value="1"/>
</dbReference>